<reference evidence="2 3" key="1">
    <citation type="submission" date="2023-08" db="EMBL/GenBank/DDBJ databases">
        <title>Black Yeasts Isolated from many extreme environments.</title>
        <authorList>
            <person name="Coleine C."/>
            <person name="Stajich J.E."/>
            <person name="Selbmann L."/>
        </authorList>
    </citation>
    <scope>NUCLEOTIDE SEQUENCE [LARGE SCALE GENOMIC DNA]</scope>
    <source>
        <strain evidence="2 3">CCFEE 5792</strain>
    </source>
</reference>
<proteinExistence type="predicted"/>
<evidence type="ECO:0000256" key="1">
    <source>
        <dbReference type="SAM" id="MobiDB-lite"/>
    </source>
</evidence>
<organism evidence="2 3">
    <name type="scientific">Exophiala bonariae</name>
    <dbReference type="NCBI Taxonomy" id="1690606"/>
    <lineage>
        <taxon>Eukaryota</taxon>
        <taxon>Fungi</taxon>
        <taxon>Dikarya</taxon>
        <taxon>Ascomycota</taxon>
        <taxon>Pezizomycotina</taxon>
        <taxon>Eurotiomycetes</taxon>
        <taxon>Chaetothyriomycetidae</taxon>
        <taxon>Chaetothyriales</taxon>
        <taxon>Herpotrichiellaceae</taxon>
        <taxon>Exophiala</taxon>
    </lineage>
</organism>
<keyword evidence="3" id="KW-1185">Reference proteome</keyword>
<comment type="caution">
    <text evidence="2">The sequence shown here is derived from an EMBL/GenBank/DDBJ whole genome shotgun (WGS) entry which is preliminary data.</text>
</comment>
<evidence type="ECO:0008006" key="4">
    <source>
        <dbReference type="Google" id="ProtNLM"/>
    </source>
</evidence>
<sequence length="146" mass="17068">MNMFHVNPANPADDFMLLSPLDPDHGLSTYQCYEMRGKYYFCPKCGVRCFTFGGVGETIFVDLGKIEVGDGKQLERKREVWHAKWDGEEEPIPYLSVNGTAIDYREDFDLRVLTEQKRVQYFDDRSEPEEKKKPARWDRPHYGGSY</sequence>
<name>A0AAV9NQP0_9EURO</name>
<protein>
    <recommendedName>
        <fullName evidence="4">CENP-V/GFA domain-containing protein</fullName>
    </recommendedName>
</protein>
<evidence type="ECO:0000313" key="3">
    <source>
        <dbReference type="Proteomes" id="UP001358417"/>
    </source>
</evidence>
<dbReference type="GeneID" id="89976259"/>
<evidence type="ECO:0000313" key="2">
    <source>
        <dbReference type="EMBL" id="KAK5061550.1"/>
    </source>
</evidence>
<gene>
    <name evidence="2" type="ORF">LTR84_008094</name>
</gene>
<dbReference type="AlphaFoldDB" id="A0AAV9NQP0"/>
<feature type="region of interest" description="Disordered" evidence="1">
    <location>
        <begin position="123"/>
        <end position="146"/>
    </location>
</feature>
<accession>A0AAV9NQP0</accession>
<dbReference type="RefSeq" id="XP_064710647.1">
    <property type="nucleotide sequence ID" value="XM_064851644.1"/>
</dbReference>
<dbReference type="EMBL" id="JAVRRD010000003">
    <property type="protein sequence ID" value="KAK5061550.1"/>
    <property type="molecule type" value="Genomic_DNA"/>
</dbReference>
<dbReference type="Proteomes" id="UP001358417">
    <property type="component" value="Unassembled WGS sequence"/>
</dbReference>